<sequence>MTEWFRHRTPRSTGSTGRLALFLRSAAGRLGRRGAERIAAAPAAEKVVERLHRAASGLAEVTSEVSAYAGLLEEKTDALRDLARDRRNPQISTEFSTGTSRNSPATPKPQNHRISPHESA</sequence>
<feature type="compositionally biased region" description="Polar residues" evidence="1">
    <location>
        <begin position="89"/>
        <end position="113"/>
    </location>
</feature>
<dbReference type="Proteomes" id="UP000634476">
    <property type="component" value="Unassembled WGS sequence"/>
</dbReference>
<comment type="caution">
    <text evidence="2">The sequence shown here is derived from an EMBL/GenBank/DDBJ whole genome shotgun (WGS) entry which is preliminary data.</text>
</comment>
<name>A0A8J3T332_9ACTN</name>
<dbReference type="RefSeq" id="WP_203877805.1">
    <property type="nucleotide sequence ID" value="NZ_BOOK01000039.1"/>
</dbReference>
<protein>
    <submittedName>
        <fullName evidence="2">Uncharacterized protein</fullName>
    </submittedName>
</protein>
<evidence type="ECO:0000256" key="1">
    <source>
        <dbReference type="SAM" id="MobiDB-lite"/>
    </source>
</evidence>
<evidence type="ECO:0000313" key="3">
    <source>
        <dbReference type="Proteomes" id="UP000634476"/>
    </source>
</evidence>
<organism evidence="2 3">
    <name type="scientific">Planobispora takensis</name>
    <dbReference type="NCBI Taxonomy" id="1367882"/>
    <lineage>
        <taxon>Bacteria</taxon>
        <taxon>Bacillati</taxon>
        <taxon>Actinomycetota</taxon>
        <taxon>Actinomycetes</taxon>
        <taxon>Streptosporangiales</taxon>
        <taxon>Streptosporangiaceae</taxon>
        <taxon>Planobispora</taxon>
    </lineage>
</organism>
<reference evidence="2" key="1">
    <citation type="submission" date="2021-01" db="EMBL/GenBank/DDBJ databases">
        <title>Whole genome shotgun sequence of Planobispora takensis NBRC 109077.</title>
        <authorList>
            <person name="Komaki H."/>
            <person name="Tamura T."/>
        </authorList>
    </citation>
    <scope>NUCLEOTIDE SEQUENCE</scope>
    <source>
        <strain evidence="2">NBRC 109077</strain>
    </source>
</reference>
<accession>A0A8J3T332</accession>
<proteinExistence type="predicted"/>
<keyword evidence="3" id="KW-1185">Reference proteome</keyword>
<gene>
    <name evidence="2" type="ORF">Pta02_55340</name>
</gene>
<dbReference type="AlphaFoldDB" id="A0A8J3T332"/>
<feature type="region of interest" description="Disordered" evidence="1">
    <location>
        <begin position="80"/>
        <end position="120"/>
    </location>
</feature>
<evidence type="ECO:0000313" key="2">
    <source>
        <dbReference type="EMBL" id="GII03526.1"/>
    </source>
</evidence>
<dbReference type="EMBL" id="BOOK01000039">
    <property type="protein sequence ID" value="GII03526.1"/>
    <property type="molecule type" value="Genomic_DNA"/>
</dbReference>